<evidence type="ECO:0000313" key="1">
    <source>
        <dbReference type="EMBL" id="JAD95615.1"/>
    </source>
</evidence>
<reference evidence="1" key="1">
    <citation type="submission" date="2014-09" db="EMBL/GenBank/DDBJ databases">
        <authorList>
            <person name="Magalhaes I.L.F."/>
            <person name="Oliveira U."/>
            <person name="Santos F.R."/>
            <person name="Vidigal T.H.D.A."/>
            <person name="Brescovit A.D."/>
            <person name="Santos A.J."/>
        </authorList>
    </citation>
    <scope>NUCLEOTIDE SEQUENCE</scope>
    <source>
        <tissue evidence="1">Shoot tissue taken approximately 20 cm above the soil surface</tissue>
    </source>
</reference>
<dbReference type="EMBL" id="GBRH01202280">
    <property type="protein sequence ID" value="JAD95615.1"/>
    <property type="molecule type" value="Transcribed_RNA"/>
</dbReference>
<name>A0A0A9ECQ9_ARUDO</name>
<organism evidence="1">
    <name type="scientific">Arundo donax</name>
    <name type="common">Giant reed</name>
    <name type="synonym">Donax arundinaceus</name>
    <dbReference type="NCBI Taxonomy" id="35708"/>
    <lineage>
        <taxon>Eukaryota</taxon>
        <taxon>Viridiplantae</taxon>
        <taxon>Streptophyta</taxon>
        <taxon>Embryophyta</taxon>
        <taxon>Tracheophyta</taxon>
        <taxon>Spermatophyta</taxon>
        <taxon>Magnoliopsida</taxon>
        <taxon>Liliopsida</taxon>
        <taxon>Poales</taxon>
        <taxon>Poaceae</taxon>
        <taxon>PACMAD clade</taxon>
        <taxon>Arundinoideae</taxon>
        <taxon>Arundineae</taxon>
        <taxon>Arundo</taxon>
    </lineage>
</organism>
<reference evidence="1" key="2">
    <citation type="journal article" date="2015" name="Data Brief">
        <title>Shoot transcriptome of the giant reed, Arundo donax.</title>
        <authorList>
            <person name="Barrero R.A."/>
            <person name="Guerrero F.D."/>
            <person name="Moolhuijzen P."/>
            <person name="Goolsby J.A."/>
            <person name="Tidwell J."/>
            <person name="Bellgard S.E."/>
            <person name="Bellgard M.I."/>
        </authorList>
    </citation>
    <scope>NUCLEOTIDE SEQUENCE</scope>
    <source>
        <tissue evidence="1">Shoot tissue taken approximately 20 cm above the soil surface</tissue>
    </source>
</reference>
<dbReference type="AlphaFoldDB" id="A0A0A9ECQ9"/>
<proteinExistence type="predicted"/>
<accession>A0A0A9ECQ9</accession>
<protein>
    <submittedName>
        <fullName evidence="1">Uncharacterized protein</fullName>
    </submittedName>
</protein>
<sequence length="57" mass="6119">MRNGDSRLLQPVRNRSQLSHSCWSLSPSRACSCSKDLPLLPAAAPHASALPTPPLEP</sequence>